<feature type="signal peptide" evidence="1">
    <location>
        <begin position="1"/>
        <end position="22"/>
    </location>
</feature>
<keyword evidence="3" id="KW-1185">Reference proteome</keyword>
<dbReference type="RefSeq" id="WP_183223153.1">
    <property type="nucleotide sequence ID" value="NZ_BMPW01000019.1"/>
</dbReference>
<proteinExistence type="predicted"/>
<evidence type="ECO:0000256" key="1">
    <source>
        <dbReference type="SAM" id="SignalP"/>
    </source>
</evidence>
<keyword evidence="1" id="KW-0732">Signal</keyword>
<dbReference type="EMBL" id="JACHXF010000012">
    <property type="protein sequence ID" value="MBB3097741.1"/>
    <property type="molecule type" value="Genomic_DNA"/>
</dbReference>
<dbReference type="AlphaFoldDB" id="A0A7W5AK48"/>
<evidence type="ECO:0000313" key="3">
    <source>
        <dbReference type="Proteomes" id="UP000590749"/>
    </source>
</evidence>
<sequence length="173" mass="19356">MAVITAVAVGIGVLVATSPASASVSKHHGKWMSQVSGCKSNYRIGKTARLVAENGADYGWVEWRASRSGACAGYQWVRMHFTRNLGFVSNESNYKSWQIYYKNNPWGTGIDSRHKYNMKVRGLRYFKAGAYNSRIFYAPNEKACAQLYTYANRYGIGLKIKGQGDLPKLKYCA</sequence>
<dbReference type="Proteomes" id="UP000590749">
    <property type="component" value="Unassembled WGS sequence"/>
</dbReference>
<reference evidence="2 3" key="1">
    <citation type="submission" date="2020-08" db="EMBL/GenBank/DDBJ databases">
        <title>Genomic Encyclopedia of Type Strains, Phase III (KMG-III): the genomes of soil and plant-associated and newly described type strains.</title>
        <authorList>
            <person name="Whitman W."/>
        </authorList>
    </citation>
    <scope>NUCLEOTIDE SEQUENCE [LARGE SCALE GENOMIC DNA]</scope>
    <source>
        <strain evidence="2 3">CECT 3287</strain>
    </source>
</reference>
<name>A0A7W5AK48_9ACTN</name>
<accession>A0A7W5AK48</accession>
<protein>
    <submittedName>
        <fullName evidence="2">Uncharacterized protein</fullName>
    </submittedName>
</protein>
<gene>
    <name evidence="2" type="ORF">FHR83_005425</name>
</gene>
<evidence type="ECO:0000313" key="2">
    <source>
        <dbReference type="EMBL" id="MBB3097741.1"/>
    </source>
</evidence>
<feature type="chain" id="PRO_5031348653" evidence="1">
    <location>
        <begin position="23"/>
        <end position="173"/>
    </location>
</feature>
<comment type="caution">
    <text evidence="2">The sequence shown here is derived from an EMBL/GenBank/DDBJ whole genome shotgun (WGS) entry which is preliminary data.</text>
</comment>
<organism evidence="2 3">
    <name type="scientific">Actinoplanes campanulatus</name>
    <dbReference type="NCBI Taxonomy" id="113559"/>
    <lineage>
        <taxon>Bacteria</taxon>
        <taxon>Bacillati</taxon>
        <taxon>Actinomycetota</taxon>
        <taxon>Actinomycetes</taxon>
        <taxon>Micromonosporales</taxon>
        <taxon>Micromonosporaceae</taxon>
        <taxon>Actinoplanes</taxon>
    </lineage>
</organism>